<evidence type="ECO:0000313" key="1">
    <source>
        <dbReference type="EMBL" id="KAI8524799.1"/>
    </source>
</evidence>
<dbReference type="Proteomes" id="UP001062846">
    <property type="component" value="Chromosome 13"/>
</dbReference>
<sequence>MMVVCRRRLRQQLHFRQKATTTPSQSLSLVPSITSPPMLSTVAASSLVHKDQQISPSLAWVYCSFGRIL</sequence>
<comment type="caution">
    <text evidence="1">The sequence shown here is derived from an EMBL/GenBank/DDBJ whole genome shotgun (WGS) entry which is preliminary data.</text>
</comment>
<reference evidence="1" key="1">
    <citation type="submission" date="2022-02" db="EMBL/GenBank/DDBJ databases">
        <title>Plant Genome Project.</title>
        <authorList>
            <person name="Zhang R.-G."/>
        </authorList>
    </citation>
    <scope>NUCLEOTIDE SEQUENCE</scope>
    <source>
        <strain evidence="1">AT1</strain>
    </source>
</reference>
<organism evidence="1 2">
    <name type="scientific">Rhododendron molle</name>
    <name type="common">Chinese azalea</name>
    <name type="synonym">Azalea mollis</name>
    <dbReference type="NCBI Taxonomy" id="49168"/>
    <lineage>
        <taxon>Eukaryota</taxon>
        <taxon>Viridiplantae</taxon>
        <taxon>Streptophyta</taxon>
        <taxon>Embryophyta</taxon>
        <taxon>Tracheophyta</taxon>
        <taxon>Spermatophyta</taxon>
        <taxon>Magnoliopsida</taxon>
        <taxon>eudicotyledons</taxon>
        <taxon>Gunneridae</taxon>
        <taxon>Pentapetalae</taxon>
        <taxon>asterids</taxon>
        <taxon>Ericales</taxon>
        <taxon>Ericaceae</taxon>
        <taxon>Ericoideae</taxon>
        <taxon>Rhodoreae</taxon>
        <taxon>Rhododendron</taxon>
    </lineage>
</organism>
<protein>
    <submittedName>
        <fullName evidence="1">Uncharacterized protein</fullName>
    </submittedName>
</protein>
<gene>
    <name evidence="1" type="ORF">RHMOL_Rhmol13G0177700</name>
</gene>
<dbReference type="EMBL" id="CM046400">
    <property type="protein sequence ID" value="KAI8524799.1"/>
    <property type="molecule type" value="Genomic_DNA"/>
</dbReference>
<proteinExistence type="predicted"/>
<keyword evidence="2" id="KW-1185">Reference proteome</keyword>
<evidence type="ECO:0000313" key="2">
    <source>
        <dbReference type="Proteomes" id="UP001062846"/>
    </source>
</evidence>
<name>A0ACC0L8Z8_RHOML</name>
<accession>A0ACC0L8Z8</accession>